<evidence type="ECO:0000256" key="3">
    <source>
        <dbReference type="ARBA" id="ARBA00004735"/>
    </source>
</evidence>
<evidence type="ECO:0000256" key="9">
    <source>
        <dbReference type="ARBA" id="ARBA00030685"/>
    </source>
</evidence>
<evidence type="ECO:0000256" key="7">
    <source>
        <dbReference type="ARBA" id="ARBA00023133"/>
    </source>
</evidence>
<evidence type="ECO:0000256" key="4">
    <source>
        <dbReference type="ARBA" id="ARBA00005638"/>
    </source>
</evidence>
<sequence length="650" mass="67773">MISSLPPDHPPIPTTSSQSFPTVPPPACPMSLLAQSRPSRTPDEAGHPYAGEVFTLGTRNSKLAMVQTEIVRRELEQRWPGCEIRIFGMTTLGDNVQTQPLYTFGGKALWTKELEVALLNHQVDAIVHSLKDVPTEFPPGCELGAVLEREDPSDALVVKEGLPYTSLAEMPEGSIIGTSSVRRVAQLRRKFPGLRFADVRGNLGTRLKKLDDPASSYTALILASAGLIRLNLGHRITAPVTSPSLYHAVGQGAIGIEVREGDARSSDIIGSLECWKTSWTTRAERMMLHVLEGGCSVPVGCETTLTEVFVRGGEGDTPPPDDAVLSMSPTSTTSGGKFKPDTHGLSVTRDPAAPPNPVSPEMVIDAPPLSMSPRSAAFALPPPSSATAQAAASYRIAEPDDTTGIPDGHPAVNPAHVCPVTGRMLPGAKPLSPPSAGAPHLAGGSPLSPVSPIGAAQPQRAEDMVIPPLHACTHRPGRTPHCPGAAADDELTHHATLTLTGTITSLSGTHAVMCTLSRRVHSRDDAEQLGADVARELVEGGGREILTELGRHVKEVGGGDEAHDGKEIPVEAPGALPSPGQSPLGAPTAAPVAIPLTNGHSNSNGSAVALSPTSPSAAAALSKSPAKSPHSLRTVFRGDGGEKCPRPAGW</sequence>
<dbReference type="PANTHER" id="PTHR11557:SF0">
    <property type="entry name" value="PORPHOBILINOGEN DEAMINASE"/>
    <property type="match status" value="1"/>
</dbReference>
<dbReference type="UniPathway" id="UPA00251">
    <property type="reaction ID" value="UER00319"/>
</dbReference>
<feature type="region of interest" description="Disordered" evidence="11">
    <location>
        <begin position="426"/>
        <end position="446"/>
    </location>
</feature>
<dbReference type="InterPro" id="IPR000860">
    <property type="entry name" value="HemC"/>
</dbReference>
<dbReference type="FunFam" id="3.40.190.10:FF:000005">
    <property type="entry name" value="Porphobilinogen deaminase"/>
    <property type="match status" value="1"/>
</dbReference>
<dbReference type="GO" id="GO:0005737">
    <property type="term" value="C:cytoplasm"/>
    <property type="evidence" value="ECO:0007669"/>
    <property type="project" value="TreeGrafter"/>
</dbReference>
<comment type="function">
    <text evidence="2">Tetrapolymerization of the monopyrrole PBG into the hydroxymethylbilane pre-uroporphyrinogen in several discrete steps.</text>
</comment>
<dbReference type="GO" id="GO:0006782">
    <property type="term" value="P:protoporphyrinogen IX biosynthetic process"/>
    <property type="evidence" value="ECO:0007669"/>
    <property type="project" value="UniProtKB-UniPathway"/>
</dbReference>
<comment type="similarity">
    <text evidence="4">Belongs to the HMBS family.</text>
</comment>
<dbReference type="InterPro" id="IPR022417">
    <property type="entry name" value="Porphobilin_deaminase_N"/>
</dbReference>
<feature type="region of interest" description="Disordered" evidence="11">
    <location>
        <begin position="1"/>
        <end position="50"/>
    </location>
</feature>
<evidence type="ECO:0000256" key="5">
    <source>
        <dbReference type="ARBA" id="ARBA00012655"/>
    </source>
</evidence>
<dbReference type="PRINTS" id="PR00151">
    <property type="entry name" value="PORPHBDMNASE"/>
</dbReference>
<dbReference type="OMA" id="LECWKTS"/>
<evidence type="ECO:0000256" key="1">
    <source>
        <dbReference type="ARBA" id="ARBA00001916"/>
    </source>
</evidence>
<dbReference type="InterPro" id="IPR022418">
    <property type="entry name" value="Porphobilinogen_deaminase_C"/>
</dbReference>
<evidence type="ECO:0000259" key="12">
    <source>
        <dbReference type="Pfam" id="PF01379"/>
    </source>
</evidence>
<reference evidence="14 15" key="1">
    <citation type="journal article" date="2015" name="Front. Microbiol.">
        <title>Genome sequence of the plant growth promoting endophytic yeast Rhodotorula graminis WP1.</title>
        <authorList>
            <person name="Firrincieli A."/>
            <person name="Otillar R."/>
            <person name="Salamov A."/>
            <person name="Schmutz J."/>
            <person name="Khan Z."/>
            <person name="Redman R.S."/>
            <person name="Fleck N.D."/>
            <person name="Lindquist E."/>
            <person name="Grigoriev I.V."/>
            <person name="Doty S.L."/>
        </authorList>
    </citation>
    <scope>NUCLEOTIDE SEQUENCE [LARGE SCALE GENOMIC DNA]</scope>
    <source>
        <strain evidence="14 15">WP1</strain>
    </source>
</reference>
<name>A0A0P9GKE0_RHOGW</name>
<feature type="compositionally biased region" description="Basic and acidic residues" evidence="11">
    <location>
        <begin position="639"/>
        <end position="650"/>
    </location>
</feature>
<keyword evidence="8" id="KW-0627">Porphyrin biosynthesis</keyword>
<evidence type="ECO:0000256" key="11">
    <source>
        <dbReference type="SAM" id="MobiDB-lite"/>
    </source>
</evidence>
<feature type="region of interest" description="Disordered" evidence="11">
    <location>
        <begin position="555"/>
        <end position="650"/>
    </location>
</feature>
<evidence type="ECO:0000256" key="8">
    <source>
        <dbReference type="ARBA" id="ARBA00023244"/>
    </source>
</evidence>
<evidence type="ECO:0000256" key="6">
    <source>
        <dbReference type="ARBA" id="ARBA00022679"/>
    </source>
</evidence>
<keyword evidence="7" id="KW-0350">Heme biosynthesis</keyword>
<accession>A0A0P9GKE0</accession>
<dbReference type="SUPFAM" id="SSF53850">
    <property type="entry name" value="Periplasmic binding protein-like II"/>
    <property type="match status" value="1"/>
</dbReference>
<comment type="cofactor">
    <cofactor evidence="1">
        <name>dipyrromethane</name>
        <dbReference type="ChEBI" id="CHEBI:60342"/>
    </cofactor>
</comment>
<dbReference type="Pfam" id="PF03900">
    <property type="entry name" value="Porphobil_deamC"/>
    <property type="match status" value="1"/>
</dbReference>
<dbReference type="AlphaFoldDB" id="A0A0P9GKE0"/>
<keyword evidence="15" id="KW-1185">Reference proteome</keyword>
<comment type="pathway">
    <text evidence="3">Porphyrin-containing compound metabolism; protoporphyrin-IX biosynthesis; coproporphyrinogen-III from 5-aminolevulinate: step 2/4.</text>
</comment>
<dbReference type="EC" id="2.5.1.61" evidence="5"/>
<feature type="region of interest" description="Disordered" evidence="11">
    <location>
        <begin position="313"/>
        <end position="344"/>
    </location>
</feature>
<dbReference type="PROSITE" id="PS00533">
    <property type="entry name" value="PORPHOBILINOGEN_DEAM"/>
    <property type="match status" value="1"/>
</dbReference>
<dbReference type="STRING" id="578459.A0A0P9GKE0"/>
<evidence type="ECO:0000259" key="13">
    <source>
        <dbReference type="Pfam" id="PF03900"/>
    </source>
</evidence>
<proteinExistence type="inferred from homology"/>
<dbReference type="Proteomes" id="UP000053890">
    <property type="component" value="Unassembled WGS sequence"/>
</dbReference>
<dbReference type="FunFam" id="3.40.190.10:FF:000004">
    <property type="entry name" value="Porphobilinogen deaminase"/>
    <property type="match status" value="1"/>
</dbReference>
<dbReference type="Gene3D" id="3.30.160.40">
    <property type="entry name" value="Porphobilinogen deaminase, C-terminal domain"/>
    <property type="match status" value="2"/>
</dbReference>
<dbReference type="GeneID" id="28978036"/>
<dbReference type="RefSeq" id="XP_018269836.1">
    <property type="nucleotide sequence ID" value="XM_018417588.1"/>
</dbReference>
<dbReference type="Pfam" id="PF01379">
    <property type="entry name" value="Porphobil_deam"/>
    <property type="match status" value="1"/>
</dbReference>
<evidence type="ECO:0000313" key="15">
    <source>
        <dbReference type="Proteomes" id="UP000053890"/>
    </source>
</evidence>
<feature type="compositionally biased region" description="Low complexity" evidence="11">
    <location>
        <begin position="606"/>
        <end position="629"/>
    </location>
</feature>
<dbReference type="EMBL" id="KQ474082">
    <property type="protein sequence ID" value="KPV73787.1"/>
    <property type="molecule type" value="Genomic_DNA"/>
</dbReference>
<keyword evidence="6" id="KW-0808">Transferase</keyword>
<dbReference type="InterPro" id="IPR022419">
    <property type="entry name" value="Porphobilin_deaminase_cofac_BS"/>
</dbReference>
<gene>
    <name evidence="14" type="ORF">RHOBADRAFT_54969</name>
</gene>
<dbReference type="PANTHER" id="PTHR11557">
    <property type="entry name" value="PORPHOBILINOGEN DEAMINASE"/>
    <property type="match status" value="1"/>
</dbReference>
<protein>
    <recommendedName>
        <fullName evidence="5">hydroxymethylbilane synthase</fullName>
        <ecNumber evidence="5">2.5.1.61</ecNumber>
    </recommendedName>
    <alternativeName>
        <fullName evidence="10">Hydroxymethylbilane synthase</fullName>
    </alternativeName>
    <alternativeName>
        <fullName evidence="9">Pre-uroporphyrinogen synthase</fullName>
    </alternativeName>
</protein>
<dbReference type="GO" id="GO:0004418">
    <property type="term" value="F:hydroxymethylbilane synthase activity"/>
    <property type="evidence" value="ECO:0007669"/>
    <property type="project" value="UniProtKB-EC"/>
</dbReference>
<organism evidence="14 15">
    <name type="scientific">Rhodotorula graminis (strain WP1)</name>
    <dbReference type="NCBI Taxonomy" id="578459"/>
    <lineage>
        <taxon>Eukaryota</taxon>
        <taxon>Fungi</taxon>
        <taxon>Dikarya</taxon>
        <taxon>Basidiomycota</taxon>
        <taxon>Pucciniomycotina</taxon>
        <taxon>Microbotryomycetes</taxon>
        <taxon>Sporidiobolales</taxon>
        <taxon>Sporidiobolaceae</taxon>
        <taxon>Rhodotorula</taxon>
    </lineage>
</organism>
<dbReference type="OrthoDB" id="564646at2759"/>
<dbReference type="SUPFAM" id="SSF54782">
    <property type="entry name" value="Porphobilinogen deaminase (hydroxymethylbilane synthase), C-terminal domain"/>
    <property type="match status" value="2"/>
</dbReference>
<feature type="compositionally biased region" description="Basic and acidic residues" evidence="11">
    <location>
        <begin position="555"/>
        <end position="569"/>
    </location>
</feature>
<dbReference type="InterPro" id="IPR036803">
    <property type="entry name" value="Porphobilinogen_deaminase_C_sf"/>
</dbReference>
<evidence type="ECO:0000256" key="10">
    <source>
        <dbReference type="ARBA" id="ARBA00033064"/>
    </source>
</evidence>
<feature type="domain" description="Porphobilinogen deaminase C-terminal" evidence="13">
    <location>
        <begin position="281"/>
        <end position="306"/>
    </location>
</feature>
<feature type="domain" description="Porphobilinogen deaminase N-terminal" evidence="12">
    <location>
        <begin position="55"/>
        <end position="264"/>
    </location>
</feature>
<dbReference type="CDD" id="cd13645">
    <property type="entry name" value="PBP2_HuPBGD_like"/>
    <property type="match status" value="1"/>
</dbReference>
<dbReference type="Gene3D" id="3.40.190.10">
    <property type="entry name" value="Periplasmic binding protein-like II"/>
    <property type="match status" value="2"/>
</dbReference>
<dbReference type="NCBIfam" id="TIGR00212">
    <property type="entry name" value="hemC"/>
    <property type="match status" value="1"/>
</dbReference>
<evidence type="ECO:0000256" key="2">
    <source>
        <dbReference type="ARBA" id="ARBA00002869"/>
    </source>
</evidence>
<evidence type="ECO:0000313" key="14">
    <source>
        <dbReference type="EMBL" id="KPV73787.1"/>
    </source>
</evidence>